<dbReference type="OrthoDB" id="9805307at2"/>
<reference evidence="3 4" key="1">
    <citation type="submission" date="2017-06" db="EMBL/GenBank/DDBJ databases">
        <title>Description of Avrilella dinanensis gen. nov. sp. nov.</title>
        <authorList>
            <person name="Leyer C."/>
            <person name="Sassi M."/>
            <person name="Minet J."/>
            <person name="Kayal S."/>
            <person name="Cattoir V."/>
        </authorList>
    </citation>
    <scope>NUCLEOTIDE SEQUENCE [LARGE SCALE GENOMIC DNA]</scope>
    <source>
        <strain evidence="3 4">UR159</strain>
    </source>
</reference>
<name>A0A2M9R4F7_9FLAO</name>
<organism evidence="3 4">
    <name type="scientific">Avrilella dinanensis</name>
    <dbReference type="NCBI Taxonomy" id="2008672"/>
    <lineage>
        <taxon>Bacteria</taxon>
        <taxon>Pseudomonadati</taxon>
        <taxon>Bacteroidota</taxon>
        <taxon>Flavobacteriia</taxon>
        <taxon>Flavobacteriales</taxon>
        <taxon>Flavobacteriaceae</taxon>
        <taxon>Avrilella</taxon>
    </lineage>
</organism>
<evidence type="ECO:0000313" key="3">
    <source>
        <dbReference type="EMBL" id="PJR03625.1"/>
    </source>
</evidence>
<sequence>MKIICVGRNYSDHINELNNEKPQNPVLFMKPDTALMNTEMPFPIPEFSDNVQYEAEIVVKINKTGKHIQPEFAHKYYDKIALGIDFTARDTQQYLKEKGLPWEKAKAFDNSAVVSDFFPKENYDLQNLSFTLQCNQQVVQSGNTKDMLWKTDELIAYISTYFTLKTGDMIFTGTPAGVGKINSGDKLEGFLEDKKVFDIKAL</sequence>
<dbReference type="Gene3D" id="3.90.850.10">
    <property type="entry name" value="Fumarylacetoacetase-like, C-terminal domain"/>
    <property type="match status" value="1"/>
</dbReference>
<keyword evidence="1" id="KW-0479">Metal-binding</keyword>
<protein>
    <submittedName>
        <fullName evidence="3">2-hydroxyhepta-2,4-diene-1,7-dioate isomerase</fullName>
    </submittedName>
</protein>
<evidence type="ECO:0000313" key="4">
    <source>
        <dbReference type="Proteomes" id="UP000231960"/>
    </source>
</evidence>
<dbReference type="PANTHER" id="PTHR11820">
    <property type="entry name" value="ACYLPYRUVASE"/>
    <property type="match status" value="1"/>
</dbReference>
<evidence type="ECO:0000256" key="1">
    <source>
        <dbReference type="ARBA" id="ARBA00022723"/>
    </source>
</evidence>
<evidence type="ECO:0000259" key="2">
    <source>
        <dbReference type="Pfam" id="PF01557"/>
    </source>
</evidence>
<keyword evidence="4" id="KW-1185">Reference proteome</keyword>
<dbReference type="SUPFAM" id="SSF56529">
    <property type="entry name" value="FAH"/>
    <property type="match status" value="1"/>
</dbReference>
<keyword evidence="3" id="KW-0413">Isomerase</keyword>
<accession>A0A2M9R4F7</accession>
<dbReference type="InterPro" id="IPR011234">
    <property type="entry name" value="Fumarylacetoacetase-like_C"/>
</dbReference>
<dbReference type="InterPro" id="IPR036663">
    <property type="entry name" value="Fumarylacetoacetase_C_sf"/>
</dbReference>
<dbReference type="Proteomes" id="UP000231960">
    <property type="component" value="Unassembled WGS sequence"/>
</dbReference>
<comment type="caution">
    <text evidence="3">The sequence shown here is derived from an EMBL/GenBank/DDBJ whole genome shotgun (WGS) entry which is preliminary data.</text>
</comment>
<proteinExistence type="predicted"/>
<dbReference type="GO" id="GO:0016853">
    <property type="term" value="F:isomerase activity"/>
    <property type="evidence" value="ECO:0007669"/>
    <property type="project" value="UniProtKB-KW"/>
</dbReference>
<dbReference type="EMBL" id="NIPO01000001">
    <property type="protein sequence ID" value="PJR03625.1"/>
    <property type="molecule type" value="Genomic_DNA"/>
</dbReference>
<dbReference type="PANTHER" id="PTHR11820:SF7">
    <property type="entry name" value="ACYLPYRUVASE FAHD1, MITOCHONDRIAL"/>
    <property type="match status" value="1"/>
</dbReference>
<feature type="domain" description="Fumarylacetoacetase-like C-terminal" evidence="2">
    <location>
        <begin position="2"/>
        <end position="188"/>
    </location>
</feature>
<dbReference type="Pfam" id="PF01557">
    <property type="entry name" value="FAA_hydrolase"/>
    <property type="match status" value="1"/>
</dbReference>
<dbReference type="GO" id="GO:0018773">
    <property type="term" value="F:acetylpyruvate hydrolase activity"/>
    <property type="evidence" value="ECO:0007669"/>
    <property type="project" value="TreeGrafter"/>
</dbReference>
<dbReference type="RefSeq" id="WP_100677193.1">
    <property type="nucleotide sequence ID" value="NZ_JAJUJS010000038.1"/>
</dbReference>
<dbReference type="GO" id="GO:0046872">
    <property type="term" value="F:metal ion binding"/>
    <property type="evidence" value="ECO:0007669"/>
    <property type="project" value="UniProtKB-KW"/>
</dbReference>
<dbReference type="AlphaFoldDB" id="A0A2M9R4F7"/>
<gene>
    <name evidence="3" type="ORF">CDL10_03140</name>
</gene>